<dbReference type="PIRSF" id="PIRSF024492">
    <property type="entry name" value="UCP024492"/>
    <property type="match status" value="1"/>
</dbReference>
<evidence type="ECO:0000313" key="1">
    <source>
        <dbReference type="EMBL" id="MBS3697786.1"/>
    </source>
</evidence>
<dbReference type="InterPro" id="IPR014519">
    <property type="entry name" value="UCP024492"/>
</dbReference>
<sequence>MSVFSIGHYDYELDTFMQMLEEANITMIADVRAFPNSKRHPQYNQESFEKWLENHHIKYQHMQLLGGRRKQSQEIGDSLNEGWDNQSFHNYADYTLTDEFKIGVNELIEMSKEETVAILCAEQHPSRCHRLIISNWLVAHKIEVNHIIFNSKEGIKVVPHQLGKWGAMPILEDDGEVVYPKQT</sequence>
<protein>
    <submittedName>
        <fullName evidence="1">DUF488 domain-containing protein</fullName>
    </submittedName>
</protein>
<dbReference type="InterPro" id="IPR007438">
    <property type="entry name" value="DUF488"/>
</dbReference>
<gene>
    <name evidence="1" type="ORF">JJQ58_09945</name>
</gene>
<comment type="caution">
    <text evidence="1">The sequence shown here is derived from an EMBL/GenBank/DDBJ whole genome shotgun (WGS) entry which is preliminary data.</text>
</comment>
<proteinExistence type="predicted"/>
<dbReference type="PANTHER" id="PTHR39337:SF1">
    <property type="entry name" value="BLR5642 PROTEIN"/>
    <property type="match status" value="1"/>
</dbReference>
<dbReference type="RefSeq" id="WP_115336992.1">
    <property type="nucleotide sequence ID" value="NZ_JAEPSA010000018.1"/>
</dbReference>
<accession>A0ABS5MPF2</accession>
<evidence type="ECO:0000313" key="2">
    <source>
        <dbReference type="Proteomes" id="UP000681586"/>
    </source>
</evidence>
<organism evidence="1 2">
    <name type="scientific">Mammaliicoccus fleurettii</name>
    <dbReference type="NCBI Taxonomy" id="150056"/>
    <lineage>
        <taxon>Bacteria</taxon>
        <taxon>Bacillati</taxon>
        <taxon>Bacillota</taxon>
        <taxon>Bacilli</taxon>
        <taxon>Bacillales</taxon>
        <taxon>Staphylococcaceae</taxon>
        <taxon>Mammaliicoccus</taxon>
    </lineage>
</organism>
<reference evidence="1 2" key="1">
    <citation type="submission" date="2021-05" db="EMBL/GenBank/DDBJ databases">
        <title>Staphylococcus fleurettii isolated from lake water in First Nation community in Manitoba, Canada.</title>
        <authorList>
            <person name="Bashar S."/>
            <person name="Murdock A."/>
            <person name="Patidar R."/>
            <person name="Golding G."/>
            <person name="Farenhorst A."/>
            <person name="Kumar A."/>
        </authorList>
    </citation>
    <scope>NUCLEOTIDE SEQUENCE [LARGE SCALE GENOMIC DNA]</scope>
    <source>
        <strain evidence="1 2">SF002</strain>
    </source>
</reference>
<dbReference type="Pfam" id="PF04343">
    <property type="entry name" value="DUF488"/>
    <property type="match status" value="1"/>
</dbReference>
<dbReference type="PANTHER" id="PTHR39337">
    <property type="entry name" value="BLR5642 PROTEIN"/>
    <property type="match status" value="1"/>
</dbReference>
<name>A0ABS5MPF2_9STAP</name>
<keyword evidence="2" id="KW-1185">Reference proteome</keyword>
<dbReference type="EMBL" id="JAGXBM010000016">
    <property type="protein sequence ID" value="MBS3697786.1"/>
    <property type="molecule type" value="Genomic_DNA"/>
</dbReference>
<dbReference type="Proteomes" id="UP000681586">
    <property type="component" value="Unassembled WGS sequence"/>
</dbReference>